<dbReference type="InterPro" id="IPR051159">
    <property type="entry name" value="Hexapeptide_acetyltransf"/>
</dbReference>
<dbReference type="Pfam" id="PF00132">
    <property type="entry name" value="Hexapep"/>
    <property type="match status" value="1"/>
</dbReference>
<dbReference type="PANTHER" id="PTHR23416">
    <property type="entry name" value="SIALIC ACID SYNTHASE-RELATED"/>
    <property type="match status" value="1"/>
</dbReference>
<dbReference type="CDD" id="cd04647">
    <property type="entry name" value="LbH_MAT_like"/>
    <property type="match status" value="1"/>
</dbReference>
<dbReference type="InterPro" id="IPR018357">
    <property type="entry name" value="Hexapep_transf_CS"/>
</dbReference>
<dbReference type="RefSeq" id="WP_064540270.1">
    <property type="nucleotide sequence ID" value="NZ_LXEQ01000002.1"/>
</dbReference>
<dbReference type="PROSITE" id="PS00101">
    <property type="entry name" value="HEXAPEP_TRANSFERASES"/>
    <property type="match status" value="1"/>
</dbReference>
<sequence length="189" mass="20307">MTEPTSRPLKALDYMPWIGPNSQEKKEQAVHQQQLSVDYDCTFGELCYVSPLAIVLPDKLLMGDRSYIAGGAIVRSARLIMGSDCSLNSYSILSGDITMGNGVRIASHASIYGFNHGYESIDIPIFQQPLTTKGIIIGDDVWIGANAVILDGVKIGSHSIVAAGAIVTKDIPAYSIVGGNPARIIRSRK</sequence>
<comment type="caution">
    <text evidence="4">The sequence shown here is derived from an EMBL/GenBank/DDBJ whole genome shotgun (WGS) entry which is preliminary data.</text>
</comment>
<dbReference type="InterPro" id="IPR001451">
    <property type="entry name" value="Hexapep"/>
</dbReference>
<organism evidence="4 5">
    <name type="scientific">Buttiauxella ferragutiae ATCC 51602</name>
    <dbReference type="NCBI Taxonomy" id="1354252"/>
    <lineage>
        <taxon>Bacteria</taxon>
        <taxon>Pseudomonadati</taxon>
        <taxon>Pseudomonadota</taxon>
        <taxon>Gammaproteobacteria</taxon>
        <taxon>Enterobacterales</taxon>
        <taxon>Enterobacteriaceae</taxon>
        <taxon>Buttiauxella</taxon>
    </lineage>
</organism>
<evidence type="ECO:0000313" key="4">
    <source>
        <dbReference type="EMBL" id="OAT33176.1"/>
    </source>
</evidence>
<dbReference type="InterPro" id="IPR011004">
    <property type="entry name" value="Trimer_LpxA-like_sf"/>
</dbReference>
<gene>
    <name evidence="4" type="ORF">M976_00282</name>
</gene>
<keyword evidence="5" id="KW-1185">Reference proteome</keyword>
<evidence type="ECO:0000256" key="3">
    <source>
        <dbReference type="ARBA" id="ARBA00023315"/>
    </source>
</evidence>
<dbReference type="Proteomes" id="UP000078407">
    <property type="component" value="Unassembled WGS sequence"/>
</dbReference>
<reference evidence="4 5" key="1">
    <citation type="submission" date="2016-04" db="EMBL/GenBank/DDBJ databases">
        <title>ATOL: Assembling a taxonomically balanced genome-scale reconstruction of the evolutionary history of the Enterobacteriaceae.</title>
        <authorList>
            <person name="Plunkett G.III."/>
            <person name="Neeno-Eckwall E.C."/>
            <person name="Glasner J.D."/>
            <person name="Perna N.T."/>
        </authorList>
    </citation>
    <scope>NUCLEOTIDE SEQUENCE [LARGE SCALE GENOMIC DNA]</scope>
    <source>
        <strain evidence="4 5">ATCC 51602</strain>
    </source>
</reference>
<evidence type="ECO:0000313" key="5">
    <source>
        <dbReference type="Proteomes" id="UP000078407"/>
    </source>
</evidence>
<dbReference type="SUPFAM" id="SSF51161">
    <property type="entry name" value="Trimeric LpxA-like enzymes"/>
    <property type="match status" value="1"/>
</dbReference>
<dbReference type="Gene3D" id="2.160.10.10">
    <property type="entry name" value="Hexapeptide repeat proteins"/>
    <property type="match status" value="1"/>
</dbReference>
<protein>
    <recommendedName>
        <fullName evidence="6">Acyltransferase</fullName>
    </recommendedName>
</protein>
<keyword evidence="1" id="KW-0808">Transferase</keyword>
<dbReference type="EMBL" id="LXEQ01000002">
    <property type="protein sequence ID" value="OAT33176.1"/>
    <property type="molecule type" value="Genomic_DNA"/>
</dbReference>
<proteinExistence type="predicted"/>
<keyword evidence="3" id="KW-0012">Acyltransferase</keyword>
<evidence type="ECO:0000256" key="2">
    <source>
        <dbReference type="ARBA" id="ARBA00022737"/>
    </source>
</evidence>
<keyword evidence="2" id="KW-0677">Repeat</keyword>
<accession>A0ABX2WEL0</accession>
<evidence type="ECO:0008006" key="6">
    <source>
        <dbReference type="Google" id="ProtNLM"/>
    </source>
</evidence>
<evidence type="ECO:0000256" key="1">
    <source>
        <dbReference type="ARBA" id="ARBA00022679"/>
    </source>
</evidence>
<name>A0ABX2WEL0_9ENTR</name>